<proteinExistence type="predicted"/>
<dbReference type="AlphaFoldDB" id="Q2L2V0"/>
<evidence type="ECO:0000313" key="2">
    <source>
        <dbReference type="Proteomes" id="UP000001977"/>
    </source>
</evidence>
<accession>Q2L2V0</accession>
<gene>
    <name evidence="1" type="ordered locus">BAV1332</name>
</gene>
<dbReference type="STRING" id="360910.BAV1332"/>
<dbReference type="Pfam" id="PF22759">
    <property type="entry name" value="E217_GP41"/>
    <property type="match status" value="1"/>
</dbReference>
<dbReference type="RefSeq" id="WP_012417012.1">
    <property type="nucleotide sequence ID" value="NC_010645.1"/>
</dbReference>
<dbReference type="HOGENOM" id="CLU_089971_0_0_4"/>
<sequence>MTIDLRAIRVGIEVSGRMHYYSATDGMRIKASGTKFANATQNECTVTISNLKRETRDFLLTETSPYNKNRKPKRLVVEVGRVSTGLFRIYVGDITSAEPSSPPDVDIVLKSKTGNASSGDVVSKSAQALSKLSQIAAGIASDVGATLDFQALDKLIANYTYTGGALGQINRLAEAGGVRAFLDDDRLIVQDFGKATAGRVKVLNLNSGLVGIPKANDKGVDVTYLIDGESVLGGKLILESKFNRALNGNYKVDQLKFDVASHEDPFFYTALCSRL</sequence>
<name>Q2L2V0_BORA1</name>
<dbReference type="OrthoDB" id="6623306at2"/>
<dbReference type="EMBL" id="AM167904">
    <property type="protein sequence ID" value="CAJ48939.1"/>
    <property type="molecule type" value="Genomic_DNA"/>
</dbReference>
<dbReference type="KEGG" id="bav:BAV1332"/>
<evidence type="ECO:0000313" key="1">
    <source>
        <dbReference type="EMBL" id="CAJ48939.1"/>
    </source>
</evidence>
<dbReference type="eggNOG" id="ENOG502Z9CK">
    <property type="taxonomic scope" value="Bacteria"/>
</dbReference>
<dbReference type="Proteomes" id="UP000001977">
    <property type="component" value="Chromosome"/>
</dbReference>
<protein>
    <submittedName>
        <fullName evidence="1">Phage protein</fullName>
    </submittedName>
</protein>
<dbReference type="InterPro" id="IPR054496">
    <property type="entry name" value="E217_GP41"/>
</dbReference>
<reference evidence="1 2" key="1">
    <citation type="journal article" date="2006" name="J. Bacteriol.">
        <title>Comparison of the genome sequence of the poultry pathogen Bordetella avium with those of B. bronchiseptica, B. pertussis, and B. parapertussis reveals extensive diversity in surface structures associated with host interaction.</title>
        <authorList>
            <person name="Sebaihia M."/>
            <person name="Preston A."/>
            <person name="Maskell D.J."/>
            <person name="Kuzmiak H."/>
            <person name="Connell T.D."/>
            <person name="King N.D."/>
            <person name="Orndorff P.E."/>
            <person name="Miyamoto D.M."/>
            <person name="Thomson N.R."/>
            <person name="Harris D."/>
            <person name="Goble A."/>
            <person name="Lord A."/>
            <person name="Murphy L."/>
            <person name="Quail M.A."/>
            <person name="Rutter S."/>
            <person name="Squares R."/>
            <person name="Squares S."/>
            <person name="Woodward J."/>
            <person name="Parkhill J."/>
            <person name="Temple L.M."/>
        </authorList>
    </citation>
    <scope>NUCLEOTIDE SEQUENCE [LARGE SCALE GENOMIC DNA]</scope>
    <source>
        <strain evidence="1 2">197N</strain>
    </source>
</reference>
<organism evidence="1 2">
    <name type="scientific">Bordetella avium (strain 197N)</name>
    <dbReference type="NCBI Taxonomy" id="360910"/>
    <lineage>
        <taxon>Bacteria</taxon>
        <taxon>Pseudomonadati</taxon>
        <taxon>Pseudomonadota</taxon>
        <taxon>Betaproteobacteria</taxon>
        <taxon>Burkholderiales</taxon>
        <taxon>Alcaligenaceae</taxon>
        <taxon>Bordetella</taxon>
    </lineage>
</organism>
<keyword evidence="2" id="KW-1185">Reference proteome</keyword>